<keyword evidence="3" id="KW-1185">Reference proteome</keyword>
<name>A0ABZ2FEF7_9MICO</name>
<evidence type="ECO:0000259" key="1">
    <source>
        <dbReference type="Pfam" id="PF00535"/>
    </source>
</evidence>
<dbReference type="Proteomes" id="UP001381003">
    <property type="component" value="Chromosome"/>
</dbReference>
<dbReference type="Gene3D" id="3.90.550.10">
    <property type="entry name" value="Spore Coat Polysaccharide Biosynthesis Protein SpsA, Chain A"/>
    <property type="match status" value="1"/>
</dbReference>
<dbReference type="SUPFAM" id="SSF53448">
    <property type="entry name" value="Nucleotide-diphospho-sugar transferases"/>
    <property type="match status" value="1"/>
</dbReference>
<dbReference type="InterPro" id="IPR001173">
    <property type="entry name" value="Glyco_trans_2-like"/>
</dbReference>
<evidence type="ECO:0000313" key="3">
    <source>
        <dbReference type="Proteomes" id="UP001381003"/>
    </source>
</evidence>
<dbReference type="InterPro" id="IPR050834">
    <property type="entry name" value="Glycosyltransf_2"/>
</dbReference>
<accession>A0ABZ2FEF7</accession>
<dbReference type="InterPro" id="IPR029044">
    <property type="entry name" value="Nucleotide-diphossugar_trans"/>
</dbReference>
<dbReference type="RefSeq" id="WP_338538555.1">
    <property type="nucleotide sequence ID" value="NZ_CP104874.1"/>
</dbReference>
<dbReference type="PANTHER" id="PTHR43685:SF2">
    <property type="entry name" value="GLYCOSYLTRANSFERASE 2-LIKE DOMAIN-CONTAINING PROTEIN"/>
    <property type="match status" value="1"/>
</dbReference>
<feature type="domain" description="Glycosyltransferase 2-like" evidence="1">
    <location>
        <begin position="269"/>
        <end position="376"/>
    </location>
</feature>
<gene>
    <name evidence="2" type="ORF">N5P18_02240</name>
</gene>
<dbReference type="CDD" id="cd00761">
    <property type="entry name" value="Glyco_tranf_GTA_type"/>
    <property type="match status" value="1"/>
</dbReference>
<protein>
    <submittedName>
        <fullName evidence="2">Glycosyltransferase family 2 protein</fullName>
    </submittedName>
</protein>
<dbReference type="PANTHER" id="PTHR43685">
    <property type="entry name" value="GLYCOSYLTRANSFERASE"/>
    <property type="match status" value="1"/>
</dbReference>
<dbReference type="EMBL" id="CP104874">
    <property type="protein sequence ID" value="WWF05714.1"/>
    <property type="molecule type" value="Genomic_DNA"/>
</dbReference>
<reference evidence="2 3" key="1">
    <citation type="submission" date="2022-09" db="EMBL/GenBank/DDBJ databases">
        <title>Complete genome sequence of Janibacter terrae strain COS04-44, PCL-degrading bacteria isolated from oil spilled coast.</title>
        <authorList>
            <person name="Park H."/>
            <person name="Kim J.Y."/>
            <person name="An S.H."/>
            <person name="Lee C.M."/>
            <person name="Weon H.-Y."/>
        </authorList>
    </citation>
    <scope>NUCLEOTIDE SEQUENCE [LARGE SCALE GENOMIC DNA]</scope>
    <source>
        <strain evidence="2 3">COS04-44</strain>
    </source>
</reference>
<dbReference type="Pfam" id="PF00535">
    <property type="entry name" value="Glycos_transf_2"/>
    <property type="match status" value="1"/>
</dbReference>
<sequence length="694" mass="76069">MPTLQRARSLAVGGLRAVLTGDPAARRRVIDPLRARVRPTPLRGLDPLVAGYARGAEQIGVDDLVATGLRTRSTLLREVARTLAERTGAPTWRAGYAELLTTSGDEELVREGSAILRELIEKGQAASLTTRQALLHAHTLLLRQTAAGEGADVLRAHLPLLTQLSEDERLDLETDLAHPSITGDEAAWWRLLTRRWRDAGALVPRLLGQAELAAVIGEETAAQFPGGAPAYDRVGADPDELATLRAGVAQRVSAAVGRTVTEDELPTVSVIVTAHRPGPWLATAIRALRDQTWPHLDVVVVDDASGPEHTAEIARIAGLHPTSRIITRERNGGAYRARNLGIREAKGEYLAFLDADDWSHPERIERQVTPLLADPDLPATHGMTIRPSDDLTLVWLGYPSTRLNASGLVLPRATIDRVGSFDDVRKSADSEYDARIAAVTGIEPLLVEPPLQLTRLRAGSLSRSDFGVGWGVGARMAYRSAYKVWHRRLAVERERGRPLTDLDWATRHGESDPARERAEGRPFAAPHVWVSTRPHAPFDVLVVDDAADPMADAGDLVGAIERLRELDVRIALLHRENPARLRLYRKPLLAPVRRLLDTCDDVLQVHPEERVEAAVTWVRRAESLSVGRPAPDVVTGDVVVTEPVGTRTHRVDPAWTRVAVETELATWGVPEGAATWLPEHAGEARVHHLLRERR</sequence>
<proteinExistence type="predicted"/>
<organism evidence="2 3">
    <name type="scientific">Janibacter terrae</name>
    <dbReference type="NCBI Taxonomy" id="103817"/>
    <lineage>
        <taxon>Bacteria</taxon>
        <taxon>Bacillati</taxon>
        <taxon>Actinomycetota</taxon>
        <taxon>Actinomycetes</taxon>
        <taxon>Micrococcales</taxon>
        <taxon>Intrasporangiaceae</taxon>
        <taxon>Janibacter</taxon>
    </lineage>
</organism>
<evidence type="ECO:0000313" key="2">
    <source>
        <dbReference type="EMBL" id="WWF05714.1"/>
    </source>
</evidence>